<organism evidence="3 4">
    <name type="scientific">Chaetoceros tenuissimus</name>
    <dbReference type="NCBI Taxonomy" id="426638"/>
    <lineage>
        <taxon>Eukaryota</taxon>
        <taxon>Sar</taxon>
        <taxon>Stramenopiles</taxon>
        <taxon>Ochrophyta</taxon>
        <taxon>Bacillariophyta</taxon>
        <taxon>Coscinodiscophyceae</taxon>
        <taxon>Chaetocerotophycidae</taxon>
        <taxon>Chaetocerotales</taxon>
        <taxon>Chaetocerotaceae</taxon>
        <taxon>Chaetoceros</taxon>
    </lineage>
</organism>
<name>A0AAD3CWE1_9STRA</name>
<keyword evidence="1" id="KW-1133">Transmembrane helix</keyword>
<feature type="transmembrane region" description="Helical" evidence="1">
    <location>
        <begin position="56"/>
        <end position="74"/>
    </location>
</feature>
<comment type="caution">
    <text evidence="3">The sequence shown here is derived from an EMBL/GenBank/DDBJ whole genome shotgun (WGS) entry which is preliminary data.</text>
</comment>
<evidence type="ECO:0000313" key="4">
    <source>
        <dbReference type="Proteomes" id="UP001054902"/>
    </source>
</evidence>
<dbReference type="PANTHER" id="PTHR12242:SF1">
    <property type="entry name" value="MYND-TYPE DOMAIN-CONTAINING PROTEIN"/>
    <property type="match status" value="1"/>
</dbReference>
<reference evidence="3 4" key="1">
    <citation type="journal article" date="2021" name="Sci. Rep.">
        <title>The genome of the diatom Chaetoceros tenuissimus carries an ancient integrated fragment of an extant virus.</title>
        <authorList>
            <person name="Hongo Y."/>
            <person name="Kimura K."/>
            <person name="Takaki Y."/>
            <person name="Yoshida Y."/>
            <person name="Baba S."/>
            <person name="Kobayashi G."/>
            <person name="Nagasaki K."/>
            <person name="Hano T."/>
            <person name="Tomaru Y."/>
        </authorList>
    </citation>
    <scope>NUCLEOTIDE SEQUENCE [LARGE SCALE GENOMIC DNA]</scope>
    <source>
        <strain evidence="3 4">NIES-3715</strain>
    </source>
</reference>
<keyword evidence="1" id="KW-0812">Transmembrane</keyword>
<gene>
    <name evidence="3" type="ORF">CTEN210_08877</name>
</gene>
<feature type="transmembrane region" description="Helical" evidence="1">
    <location>
        <begin position="225"/>
        <end position="245"/>
    </location>
</feature>
<feature type="transmembrane region" description="Helical" evidence="1">
    <location>
        <begin position="150"/>
        <end position="177"/>
    </location>
</feature>
<dbReference type="GO" id="GO:0016020">
    <property type="term" value="C:membrane"/>
    <property type="evidence" value="ECO:0007669"/>
    <property type="project" value="TreeGrafter"/>
</dbReference>
<feature type="transmembrane region" description="Helical" evidence="1">
    <location>
        <begin position="266"/>
        <end position="284"/>
    </location>
</feature>
<keyword evidence="2" id="KW-0732">Signal</keyword>
<feature type="transmembrane region" description="Helical" evidence="1">
    <location>
        <begin position="290"/>
        <end position="313"/>
    </location>
</feature>
<dbReference type="EMBL" id="BLLK01000045">
    <property type="protein sequence ID" value="GFH52401.1"/>
    <property type="molecule type" value="Genomic_DNA"/>
</dbReference>
<feature type="chain" id="PRO_5042252921" evidence="2">
    <location>
        <begin position="33"/>
        <end position="317"/>
    </location>
</feature>
<keyword evidence="1" id="KW-0472">Membrane</keyword>
<dbReference type="AlphaFoldDB" id="A0AAD3CWE1"/>
<proteinExistence type="predicted"/>
<dbReference type="Proteomes" id="UP001054902">
    <property type="component" value="Unassembled WGS sequence"/>
</dbReference>
<protein>
    <submittedName>
        <fullName evidence="3">Uncharacterized protein</fullName>
    </submittedName>
</protein>
<evidence type="ECO:0000256" key="2">
    <source>
        <dbReference type="SAM" id="SignalP"/>
    </source>
</evidence>
<evidence type="ECO:0000313" key="3">
    <source>
        <dbReference type="EMBL" id="GFH52401.1"/>
    </source>
</evidence>
<feature type="transmembrane region" description="Helical" evidence="1">
    <location>
        <begin position="198"/>
        <end position="219"/>
    </location>
</feature>
<feature type="transmembrane region" description="Helical" evidence="1">
    <location>
        <begin position="107"/>
        <end position="130"/>
    </location>
</feature>
<dbReference type="PANTHER" id="PTHR12242">
    <property type="entry name" value="OS02G0130600 PROTEIN-RELATED"/>
    <property type="match status" value="1"/>
</dbReference>
<keyword evidence="4" id="KW-1185">Reference proteome</keyword>
<accession>A0AAD3CWE1</accession>
<evidence type="ECO:0000256" key="1">
    <source>
        <dbReference type="SAM" id="Phobius"/>
    </source>
</evidence>
<feature type="signal peptide" evidence="2">
    <location>
        <begin position="1"/>
        <end position="32"/>
    </location>
</feature>
<sequence length="317" mass="35426">MNPDPSAPPQQSKLLCLTIFLLCVASIPQALSTIDQDATIATLTTPLFPEYISRSALGWIRVAFAGFIFSVTGYKFNEGYEQITPNYLKSSKLKRGVKIDVSGINNLFMFTSISWNLLGISFAINGLLTLFVDDYQDEMNLEELPYIKTILRTAFFIFETVAPLTLLVSVVVTYSLWPNALKAKNPNTTNFKKPTVLLQHNANALMTLLEVGLLGGIPIRFSDMALAPLFGLFYIFFSWSMRFSWTPCKSPQFVYFFLDTTTGKTSTIALLALVLVLTFFYNLLVLIDDLLLALGGGIVTHAMVVSMISYMVFKFRD</sequence>